<feature type="region of interest" description="Disordered" evidence="1">
    <location>
        <begin position="1"/>
        <end position="26"/>
    </location>
</feature>
<protein>
    <submittedName>
        <fullName evidence="2">Uncharacterized protein</fullName>
    </submittedName>
</protein>
<evidence type="ECO:0000313" key="2">
    <source>
        <dbReference type="EMBL" id="OEL34330.1"/>
    </source>
</evidence>
<name>A0A1E5WAQ7_9POAL</name>
<reference evidence="2 3" key="1">
    <citation type="submission" date="2016-09" db="EMBL/GenBank/DDBJ databases">
        <title>The draft genome of Dichanthelium oligosanthes: A C3 panicoid grass species.</title>
        <authorList>
            <person name="Studer A.J."/>
            <person name="Schnable J.C."/>
            <person name="Brutnell T.P."/>
        </authorList>
    </citation>
    <scope>NUCLEOTIDE SEQUENCE [LARGE SCALE GENOMIC DNA]</scope>
    <source>
        <strain evidence="3">cv. Kellogg 1175</strain>
        <tissue evidence="2">Leaf</tissue>
    </source>
</reference>
<evidence type="ECO:0000256" key="1">
    <source>
        <dbReference type="SAM" id="MobiDB-lite"/>
    </source>
</evidence>
<dbReference type="AlphaFoldDB" id="A0A1E5WAQ7"/>
<dbReference type="STRING" id="888268.A0A1E5WAQ7"/>
<proteinExistence type="predicted"/>
<keyword evidence="3" id="KW-1185">Reference proteome</keyword>
<gene>
    <name evidence="2" type="ORF">BAE44_0004653</name>
</gene>
<comment type="caution">
    <text evidence="2">The sequence shown here is derived from an EMBL/GenBank/DDBJ whole genome shotgun (WGS) entry which is preliminary data.</text>
</comment>
<evidence type="ECO:0000313" key="3">
    <source>
        <dbReference type="Proteomes" id="UP000095767"/>
    </source>
</evidence>
<dbReference type="EMBL" id="LWDX02015674">
    <property type="protein sequence ID" value="OEL34330.1"/>
    <property type="molecule type" value="Genomic_DNA"/>
</dbReference>
<accession>A0A1E5WAQ7</accession>
<organism evidence="2 3">
    <name type="scientific">Dichanthelium oligosanthes</name>
    <dbReference type="NCBI Taxonomy" id="888268"/>
    <lineage>
        <taxon>Eukaryota</taxon>
        <taxon>Viridiplantae</taxon>
        <taxon>Streptophyta</taxon>
        <taxon>Embryophyta</taxon>
        <taxon>Tracheophyta</taxon>
        <taxon>Spermatophyta</taxon>
        <taxon>Magnoliopsida</taxon>
        <taxon>Liliopsida</taxon>
        <taxon>Poales</taxon>
        <taxon>Poaceae</taxon>
        <taxon>PACMAD clade</taxon>
        <taxon>Panicoideae</taxon>
        <taxon>Panicodae</taxon>
        <taxon>Paniceae</taxon>
        <taxon>Dichantheliinae</taxon>
        <taxon>Dichanthelium</taxon>
    </lineage>
</organism>
<dbReference type="Proteomes" id="UP000095767">
    <property type="component" value="Unassembled WGS sequence"/>
</dbReference>
<sequence>MAAAAFAAPATPPPAALSPASSSVTSLSGDVRFAGYPQSQAVQHQEQMMHFDTPARQRRQNTVAQLDGSASGGVWAPSAAALDNVFLPDLIGSGEQLFPYGEFFSGLQTREADKFRGGSIYLVRR</sequence>
<feature type="compositionally biased region" description="Low complexity" evidence="1">
    <location>
        <begin position="17"/>
        <end position="26"/>
    </location>
</feature>